<dbReference type="PANTHER" id="PTHR43143:SF1">
    <property type="entry name" value="SERINE_THREONINE-PROTEIN PHOSPHATASE CPPED1"/>
    <property type="match status" value="1"/>
</dbReference>
<dbReference type="GO" id="GO:0016787">
    <property type="term" value="F:hydrolase activity"/>
    <property type="evidence" value="ECO:0007669"/>
    <property type="project" value="InterPro"/>
</dbReference>
<dbReference type="Proteomes" id="UP000460549">
    <property type="component" value="Unassembled WGS sequence"/>
</dbReference>
<dbReference type="AlphaFoldDB" id="A0A7X2TRQ1"/>
<dbReference type="InterPro" id="IPR004843">
    <property type="entry name" value="Calcineurin-like_PHP"/>
</dbReference>
<evidence type="ECO:0000313" key="2">
    <source>
        <dbReference type="EMBL" id="MSU06203.1"/>
    </source>
</evidence>
<proteinExistence type="predicted"/>
<organism evidence="2 3">
    <name type="scientific">Bullifex porci</name>
    <dbReference type="NCBI Taxonomy" id="2606638"/>
    <lineage>
        <taxon>Bacteria</taxon>
        <taxon>Pseudomonadati</taxon>
        <taxon>Spirochaetota</taxon>
        <taxon>Spirochaetia</taxon>
        <taxon>Spirochaetales</taxon>
        <taxon>Spirochaetaceae</taxon>
        <taxon>Bullifex</taxon>
    </lineage>
</organism>
<dbReference type="InterPro" id="IPR029052">
    <property type="entry name" value="Metallo-depent_PP-like"/>
</dbReference>
<dbReference type="RefSeq" id="WP_154425177.1">
    <property type="nucleotide sequence ID" value="NZ_VUNN01000008.1"/>
</dbReference>
<keyword evidence="3" id="KW-1185">Reference proteome</keyword>
<dbReference type="Gene3D" id="3.60.21.10">
    <property type="match status" value="1"/>
</dbReference>
<dbReference type="EMBL" id="VUNN01000008">
    <property type="protein sequence ID" value="MSU06203.1"/>
    <property type="molecule type" value="Genomic_DNA"/>
</dbReference>
<dbReference type="SUPFAM" id="SSF56300">
    <property type="entry name" value="Metallo-dependent phosphatases"/>
    <property type="match status" value="1"/>
</dbReference>
<dbReference type="InterPro" id="IPR051918">
    <property type="entry name" value="STPP_CPPED1"/>
</dbReference>
<protein>
    <submittedName>
        <fullName evidence="2">Metallophosphoesterase</fullName>
    </submittedName>
</protein>
<dbReference type="Pfam" id="PF00149">
    <property type="entry name" value="Metallophos"/>
    <property type="match status" value="1"/>
</dbReference>
<gene>
    <name evidence="2" type="ORF">FYJ80_05350</name>
</gene>
<evidence type="ECO:0000259" key="1">
    <source>
        <dbReference type="Pfam" id="PF00149"/>
    </source>
</evidence>
<name>A0A7X2TRQ1_9SPIO</name>
<feature type="domain" description="Calcineurin-like phosphoesterase" evidence="1">
    <location>
        <begin position="57"/>
        <end position="240"/>
    </location>
</feature>
<evidence type="ECO:0000313" key="3">
    <source>
        <dbReference type="Proteomes" id="UP000460549"/>
    </source>
</evidence>
<sequence>MKKLLFLLLVLLLLISCNNIIPIPNIDQYSNPGINYFETDLTSIGSRNINIDGDFEILLISDTHFGKTKSGTVFKIAEFEDYIKSNGILNNIDLVINLGDVSDNSEQAQFDSYQNWSTNLFSVPIINVIGNHDNRNGGVERFINTVAGTASTFYCFKASDIHFYVVDSAYRTLGRQQLGYFIDALEKDSSSKKIVLTHIPLYGSITNFYASFADEKERNFLLSNLSKFGVDLLLTGHKHADESYYSYTQSFTEVVVHSFHGDAMRNSRPSFYTCTYKKNASLFTINSYSYNGSTFEKIGEHSYTLK</sequence>
<comment type="caution">
    <text evidence="2">The sequence shown here is derived from an EMBL/GenBank/DDBJ whole genome shotgun (WGS) entry which is preliminary data.</text>
</comment>
<reference evidence="2 3" key="1">
    <citation type="submission" date="2019-08" db="EMBL/GenBank/DDBJ databases">
        <title>In-depth cultivation of the pig gut microbiome towards novel bacterial diversity and tailored functional studies.</title>
        <authorList>
            <person name="Wylensek D."/>
            <person name="Hitch T.C.A."/>
            <person name="Clavel T."/>
        </authorList>
    </citation>
    <scope>NUCLEOTIDE SEQUENCE [LARGE SCALE GENOMIC DNA]</scope>
    <source>
        <strain evidence="2 3">NM-380-WT-3C1</strain>
    </source>
</reference>
<accession>A0A7X2TRQ1</accession>
<dbReference type="PROSITE" id="PS51257">
    <property type="entry name" value="PROKAR_LIPOPROTEIN"/>
    <property type="match status" value="1"/>
</dbReference>
<dbReference type="PANTHER" id="PTHR43143">
    <property type="entry name" value="METALLOPHOSPHOESTERASE, CALCINEURIN SUPERFAMILY"/>
    <property type="match status" value="1"/>
</dbReference>